<dbReference type="Gene3D" id="3.30.700.10">
    <property type="entry name" value="Glycoprotein, Type 4 Pilin"/>
    <property type="match status" value="1"/>
</dbReference>
<dbReference type="AlphaFoldDB" id="A0A369M683"/>
<sequence length="136" mass="14369">MKQMIQRMREEKGGFTLAELLIVVAIVAVLVAIAIPVFTGQLAEAQKQTDAANIRGGYATVSVEVLDDNLTADTWYGLNADGSVVEKADGDFACQGESGTGGMSVGGSTVTWEKGNKIYYTYSAANEKITPSTSHS</sequence>
<keyword evidence="3" id="KW-1185">Reference proteome</keyword>
<accession>A0A369M683</accession>
<dbReference type="SUPFAM" id="SSF54523">
    <property type="entry name" value="Pili subunits"/>
    <property type="match status" value="1"/>
</dbReference>
<dbReference type="NCBIfam" id="TIGR02532">
    <property type="entry name" value="IV_pilin_GFxxxE"/>
    <property type="match status" value="1"/>
</dbReference>
<keyword evidence="1" id="KW-1133">Transmembrane helix</keyword>
<dbReference type="EMBL" id="PPTS01000001">
    <property type="protein sequence ID" value="RDB66914.1"/>
    <property type="molecule type" value="Genomic_DNA"/>
</dbReference>
<proteinExistence type="predicted"/>
<reference evidence="2 3" key="1">
    <citation type="journal article" date="2018" name="Elife">
        <title>Discovery and characterization of a prevalent human gut bacterial enzyme sufficient for the inactivation of a family of plant toxins.</title>
        <authorList>
            <person name="Koppel N."/>
            <person name="Bisanz J.E."/>
            <person name="Pandelia M.E."/>
            <person name="Turnbaugh P.J."/>
            <person name="Balskus E.P."/>
        </authorList>
    </citation>
    <scope>NUCLEOTIDE SEQUENCE [LARGE SCALE GENOMIC DNA]</scope>
    <source>
        <strain evidence="2 3">3C</strain>
    </source>
</reference>
<dbReference type="RefSeq" id="WP_015539249.1">
    <property type="nucleotide sequence ID" value="NZ_CABMMS010000001.1"/>
</dbReference>
<dbReference type="InterPro" id="IPR045584">
    <property type="entry name" value="Pilin-like"/>
</dbReference>
<dbReference type="GeneID" id="78358141"/>
<dbReference type="Proteomes" id="UP000254000">
    <property type="component" value="Unassembled WGS sequence"/>
</dbReference>
<keyword evidence="1" id="KW-0812">Transmembrane</keyword>
<name>A0A369M683_9ACTN</name>
<dbReference type="InterPro" id="IPR012902">
    <property type="entry name" value="N_methyl_site"/>
</dbReference>
<dbReference type="OrthoDB" id="3177641at2"/>
<protein>
    <submittedName>
        <fullName evidence="2">Prepilin-type N-terminal cleavage/methylation domain-containing protein</fullName>
    </submittedName>
</protein>
<evidence type="ECO:0000256" key="1">
    <source>
        <dbReference type="SAM" id="Phobius"/>
    </source>
</evidence>
<organism evidence="2 3">
    <name type="scientific">Gordonibacter pamelaeae</name>
    <dbReference type="NCBI Taxonomy" id="471189"/>
    <lineage>
        <taxon>Bacteria</taxon>
        <taxon>Bacillati</taxon>
        <taxon>Actinomycetota</taxon>
        <taxon>Coriobacteriia</taxon>
        <taxon>Eggerthellales</taxon>
        <taxon>Eggerthellaceae</taxon>
        <taxon>Gordonibacter</taxon>
    </lineage>
</organism>
<feature type="transmembrane region" description="Helical" evidence="1">
    <location>
        <begin position="20"/>
        <end position="38"/>
    </location>
</feature>
<evidence type="ECO:0000313" key="2">
    <source>
        <dbReference type="EMBL" id="RDB66914.1"/>
    </source>
</evidence>
<keyword evidence="1" id="KW-0472">Membrane</keyword>
<dbReference type="Pfam" id="PF07963">
    <property type="entry name" value="N_methyl"/>
    <property type="match status" value="1"/>
</dbReference>
<evidence type="ECO:0000313" key="3">
    <source>
        <dbReference type="Proteomes" id="UP000254000"/>
    </source>
</evidence>
<comment type="caution">
    <text evidence="2">The sequence shown here is derived from an EMBL/GenBank/DDBJ whole genome shotgun (WGS) entry which is preliminary data.</text>
</comment>
<gene>
    <name evidence="2" type="ORF">C1877_00190</name>
</gene>